<accession>A0ABD3BRY5</accession>
<evidence type="ECO:0000313" key="1">
    <source>
        <dbReference type="EMBL" id="KAL3620017.1"/>
    </source>
</evidence>
<dbReference type="Proteomes" id="UP001632038">
    <property type="component" value="Unassembled WGS sequence"/>
</dbReference>
<gene>
    <name evidence="1" type="ORF">CASFOL_034929</name>
</gene>
<sequence length="268" mass="29530">MGIDGRSLKSKLLPGLEEYIDSAKRLPRRKLEFKTPPRHSPIEFDFSFTSVTEMSKEADQNNNLLLENEKGKGIDDVGTDSTINLRGADAERYRAWLASQEISMEAQASGQKNGVPPFIPPLGMGNAVGVNGGQEGYHPNAPNPPYQANTGIPTYGNMQYPPVPPNGQFYPPAPNVQQNYGVGGVPGAGFQNIGGLGPQNYHPGQGNFEPQFNPVYQAQPPAMRPQGMHPVDEWFQNQPPPYYAQSEVDAYERDRQYVAPVGRYRVLE</sequence>
<comment type="caution">
    <text evidence="1">The sequence shown here is derived from an EMBL/GenBank/DDBJ whole genome shotgun (WGS) entry which is preliminary data.</text>
</comment>
<proteinExistence type="predicted"/>
<name>A0ABD3BRY5_9LAMI</name>
<keyword evidence="2" id="KW-1185">Reference proteome</keyword>
<organism evidence="1 2">
    <name type="scientific">Castilleja foliolosa</name>
    <dbReference type="NCBI Taxonomy" id="1961234"/>
    <lineage>
        <taxon>Eukaryota</taxon>
        <taxon>Viridiplantae</taxon>
        <taxon>Streptophyta</taxon>
        <taxon>Embryophyta</taxon>
        <taxon>Tracheophyta</taxon>
        <taxon>Spermatophyta</taxon>
        <taxon>Magnoliopsida</taxon>
        <taxon>eudicotyledons</taxon>
        <taxon>Gunneridae</taxon>
        <taxon>Pentapetalae</taxon>
        <taxon>asterids</taxon>
        <taxon>lamiids</taxon>
        <taxon>Lamiales</taxon>
        <taxon>Orobanchaceae</taxon>
        <taxon>Pedicularideae</taxon>
        <taxon>Castillejinae</taxon>
        <taxon>Castilleja</taxon>
    </lineage>
</organism>
<reference evidence="2" key="1">
    <citation type="journal article" date="2024" name="IScience">
        <title>Strigolactones Initiate the Formation of Haustorium-like Structures in Castilleja.</title>
        <authorList>
            <person name="Buerger M."/>
            <person name="Peterson D."/>
            <person name="Chory J."/>
        </authorList>
    </citation>
    <scope>NUCLEOTIDE SEQUENCE [LARGE SCALE GENOMIC DNA]</scope>
</reference>
<evidence type="ECO:0000313" key="2">
    <source>
        <dbReference type="Proteomes" id="UP001632038"/>
    </source>
</evidence>
<protein>
    <submittedName>
        <fullName evidence="1">Uncharacterized protein</fullName>
    </submittedName>
</protein>
<dbReference type="EMBL" id="JAVIJP010000066">
    <property type="protein sequence ID" value="KAL3620017.1"/>
    <property type="molecule type" value="Genomic_DNA"/>
</dbReference>
<dbReference type="AlphaFoldDB" id="A0ABD3BRY5"/>